<comment type="caution">
    <text evidence="9">The sequence shown here is derived from an EMBL/GenBank/DDBJ whole genome shotgun (WGS) entry which is preliminary data.</text>
</comment>
<dbReference type="OrthoDB" id="7359894at2"/>
<keyword evidence="2" id="KW-1003">Cell membrane</keyword>
<dbReference type="Pfam" id="PF04024">
    <property type="entry name" value="PspC"/>
    <property type="match status" value="1"/>
</dbReference>
<evidence type="ECO:0000256" key="3">
    <source>
        <dbReference type="ARBA" id="ARBA00022692"/>
    </source>
</evidence>
<evidence type="ECO:0000256" key="1">
    <source>
        <dbReference type="ARBA" id="ARBA00004162"/>
    </source>
</evidence>
<evidence type="ECO:0000313" key="10">
    <source>
        <dbReference type="Proteomes" id="UP000319865"/>
    </source>
</evidence>
<evidence type="ECO:0000256" key="2">
    <source>
        <dbReference type="ARBA" id="ARBA00022475"/>
    </source>
</evidence>
<keyword evidence="3 7" id="KW-0812">Transmembrane</keyword>
<evidence type="ECO:0000256" key="4">
    <source>
        <dbReference type="ARBA" id="ARBA00022989"/>
    </source>
</evidence>
<keyword evidence="4 7" id="KW-1133">Transmembrane helix</keyword>
<proteinExistence type="predicted"/>
<dbReference type="GO" id="GO:0005886">
    <property type="term" value="C:plasma membrane"/>
    <property type="evidence" value="ECO:0007669"/>
    <property type="project" value="UniProtKB-SubCell"/>
</dbReference>
<dbReference type="InterPro" id="IPR007168">
    <property type="entry name" value="Phageshock_PspC_N"/>
</dbReference>
<dbReference type="PANTHER" id="PTHR33885:SF3">
    <property type="entry name" value="PHAGE SHOCK PROTEIN C"/>
    <property type="match status" value="1"/>
</dbReference>
<protein>
    <submittedName>
        <fullName evidence="9">Phage shock protein C (PspC) family protein</fullName>
    </submittedName>
</protein>
<dbReference type="AlphaFoldDB" id="A0A543P050"/>
<dbReference type="InterPro" id="IPR052027">
    <property type="entry name" value="PspC"/>
</dbReference>
<organism evidence="9 10">
    <name type="scientific">Blastococcus colisei</name>
    <dbReference type="NCBI Taxonomy" id="1564162"/>
    <lineage>
        <taxon>Bacteria</taxon>
        <taxon>Bacillati</taxon>
        <taxon>Actinomycetota</taxon>
        <taxon>Actinomycetes</taxon>
        <taxon>Geodermatophilales</taxon>
        <taxon>Geodermatophilaceae</taxon>
        <taxon>Blastococcus</taxon>
    </lineage>
</organism>
<dbReference type="Proteomes" id="UP000319865">
    <property type="component" value="Unassembled WGS sequence"/>
</dbReference>
<evidence type="ECO:0000259" key="8">
    <source>
        <dbReference type="Pfam" id="PF04024"/>
    </source>
</evidence>
<feature type="compositionally biased region" description="Polar residues" evidence="6">
    <location>
        <begin position="23"/>
        <end position="39"/>
    </location>
</feature>
<keyword evidence="5 7" id="KW-0472">Membrane</keyword>
<evidence type="ECO:0000256" key="6">
    <source>
        <dbReference type="SAM" id="MobiDB-lite"/>
    </source>
</evidence>
<evidence type="ECO:0000256" key="5">
    <source>
        <dbReference type="ARBA" id="ARBA00023136"/>
    </source>
</evidence>
<comment type="subcellular location">
    <subcellularLocation>
        <location evidence="1">Cell membrane</location>
        <topology evidence="1">Single-pass membrane protein</topology>
    </subcellularLocation>
</comment>
<accession>A0A543P050</accession>
<evidence type="ECO:0000256" key="7">
    <source>
        <dbReference type="SAM" id="Phobius"/>
    </source>
</evidence>
<dbReference type="EMBL" id="VFQE01000002">
    <property type="protein sequence ID" value="TQN37428.1"/>
    <property type="molecule type" value="Genomic_DNA"/>
</dbReference>
<feature type="transmembrane region" description="Helical" evidence="7">
    <location>
        <begin position="64"/>
        <end position="90"/>
    </location>
</feature>
<sequence>MRAHSSHRTASGVDGKSWAAVARTSSPQADASSPSTTGLATAGTDRMIGGVSGGLAEYSGIDPVLWRVGFVGLTVAGGAGIVVYLLLWVLMPSGPLRPGDEPSPLEQMVGRIHARVSDARTTPPRA</sequence>
<evidence type="ECO:0000313" key="9">
    <source>
        <dbReference type="EMBL" id="TQN37428.1"/>
    </source>
</evidence>
<name>A0A543P050_9ACTN</name>
<reference evidence="9 10" key="1">
    <citation type="submission" date="2019-06" db="EMBL/GenBank/DDBJ databases">
        <title>Sequencing the genomes of 1000 actinobacteria strains.</title>
        <authorList>
            <person name="Klenk H.-P."/>
        </authorList>
    </citation>
    <scope>NUCLEOTIDE SEQUENCE [LARGE SCALE GENOMIC DNA]</scope>
    <source>
        <strain evidence="9 10">DSM 46837</strain>
    </source>
</reference>
<gene>
    <name evidence="9" type="ORF">FHU33_4079</name>
</gene>
<dbReference type="PANTHER" id="PTHR33885">
    <property type="entry name" value="PHAGE SHOCK PROTEIN C"/>
    <property type="match status" value="1"/>
</dbReference>
<feature type="region of interest" description="Disordered" evidence="6">
    <location>
        <begin position="1"/>
        <end position="45"/>
    </location>
</feature>
<keyword evidence="10" id="KW-1185">Reference proteome</keyword>
<feature type="domain" description="Phage shock protein PspC N-terminal" evidence="8">
    <location>
        <begin position="44"/>
        <end position="93"/>
    </location>
</feature>